<dbReference type="EMBL" id="VYSA01000004">
    <property type="protein sequence ID" value="KAA9106013.1"/>
    <property type="molecule type" value="Genomic_DNA"/>
</dbReference>
<evidence type="ECO:0000313" key="4">
    <source>
        <dbReference type="Proteomes" id="UP000325827"/>
    </source>
</evidence>
<gene>
    <name evidence="3" type="ORF">F6B43_16785</name>
</gene>
<comment type="caution">
    <text evidence="3">The sequence shown here is derived from an EMBL/GenBank/DDBJ whole genome shotgun (WGS) entry which is preliminary data.</text>
</comment>
<proteinExistence type="inferred from homology"/>
<evidence type="ECO:0000313" key="3">
    <source>
        <dbReference type="EMBL" id="KAA9106013.1"/>
    </source>
</evidence>
<protein>
    <submittedName>
        <fullName evidence="3">ImmA/IrrE family metallo-endopeptidase</fullName>
    </submittedName>
</protein>
<dbReference type="CDD" id="cd00093">
    <property type="entry name" value="HTH_XRE"/>
    <property type="match status" value="1"/>
</dbReference>
<dbReference type="Pfam" id="PF01381">
    <property type="entry name" value="HTH_3"/>
    <property type="match status" value="1"/>
</dbReference>
<keyword evidence="4" id="KW-1185">Reference proteome</keyword>
<accession>A0A5J5IZB2</accession>
<dbReference type="OrthoDB" id="9794834at2"/>
<dbReference type="Proteomes" id="UP000325827">
    <property type="component" value="Unassembled WGS sequence"/>
</dbReference>
<dbReference type="SUPFAM" id="SSF47413">
    <property type="entry name" value="lambda repressor-like DNA-binding domains"/>
    <property type="match status" value="1"/>
</dbReference>
<dbReference type="Pfam" id="PF06114">
    <property type="entry name" value="Peptidase_M78"/>
    <property type="match status" value="1"/>
</dbReference>
<dbReference type="Gene3D" id="1.10.260.40">
    <property type="entry name" value="lambda repressor-like DNA-binding domains"/>
    <property type="match status" value="1"/>
</dbReference>
<reference evidence="4" key="1">
    <citation type="submission" date="2019-09" db="EMBL/GenBank/DDBJ databases">
        <title>Mumia zhuanghuii sp. nov. isolated from the intestinal contents of plateau pika (Ochotona curzoniae) in the Qinghai-Tibet plateau of China.</title>
        <authorList>
            <person name="Tian Z."/>
        </authorList>
    </citation>
    <scope>NUCLEOTIDE SEQUENCE [LARGE SCALE GENOMIC DNA]</scope>
    <source>
        <strain evidence="4">JCM 30598</strain>
    </source>
</reference>
<evidence type="ECO:0000256" key="1">
    <source>
        <dbReference type="ARBA" id="ARBA00007227"/>
    </source>
</evidence>
<name>A0A5J5IZB2_9MICO</name>
<sequence>MVDGTRIRDGRVLMNVTQADLAKASNLQQPLISMIERGDRMASGDQLAAISNALGLPSSFFQFKPLSGPGASPEFRRMKTARSKDTEQARQLFREAFRISEQLLEGSGYPQPTLPVVDDREAELSIDRIEEIAQETRAAWGLDAESPLNHLVRTMERRGIVVCPLVLPGEEEPLYGEGRSQHFGASYWLGVGETAVVSIFPGSSGDRDRFTTAHEAGHMILHTFRPAVDADVKEREANLFAGALLAPSRAIAGNYAETMGLKTLAQMKAKWGLSMQALVMRGRQLEVLSSERSQGLFRQISARGWRKGEPVQVPHEAPKLLRKLLERRYGVTPFAGDRVVDELGLPTAMLRSLAPDPLGTREQERDNVSFVNFQSRERTYDASTPTRLQI</sequence>
<dbReference type="Gene3D" id="1.10.10.2910">
    <property type="match status" value="1"/>
</dbReference>
<dbReference type="PANTHER" id="PTHR43236:SF1">
    <property type="entry name" value="BLL7220 PROTEIN"/>
    <property type="match status" value="1"/>
</dbReference>
<dbReference type="InterPro" id="IPR010982">
    <property type="entry name" value="Lambda_DNA-bd_dom_sf"/>
</dbReference>
<comment type="similarity">
    <text evidence="1">Belongs to the short-chain fatty acyl-CoA assimilation regulator (ScfR) family.</text>
</comment>
<dbReference type="GO" id="GO:0003677">
    <property type="term" value="F:DNA binding"/>
    <property type="evidence" value="ECO:0007669"/>
    <property type="project" value="InterPro"/>
</dbReference>
<organism evidence="3 4">
    <name type="scientific">Microbacterium rhizomatis</name>
    <dbReference type="NCBI Taxonomy" id="1631477"/>
    <lineage>
        <taxon>Bacteria</taxon>
        <taxon>Bacillati</taxon>
        <taxon>Actinomycetota</taxon>
        <taxon>Actinomycetes</taxon>
        <taxon>Micrococcales</taxon>
        <taxon>Microbacteriaceae</taxon>
        <taxon>Microbacterium</taxon>
    </lineage>
</organism>
<evidence type="ECO:0000259" key="2">
    <source>
        <dbReference type="PROSITE" id="PS50943"/>
    </source>
</evidence>
<dbReference type="RefSeq" id="WP_150450156.1">
    <property type="nucleotide sequence ID" value="NZ_VYSA01000004.1"/>
</dbReference>
<dbReference type="AlphaFoldDB" id="A0A5J5IZB2"/>
<dbReference type="PANTHER" id="PTHR43236">
    <property type="entry name" value="ANTITOXIN HIGA1"/>
    <property type="match status" value="1"/>
</dbReference>
<dbReference type="InterPro" id="IPR001387">
    <property type="entry name" value="Cro/C1-type_HTH"/>
</dbReference>
<dbReference type="InterPro" id="IPR010359">
    <property type="entry name" value="IrrE_HExxH"/>
</dbReference>
<feature type="domain" description="HTH cro/C1-type" evidence="2">
    <location>
        <begin position="7"/>
        <end position="61"/>
    </location>
</feature>
<dbReference type="SMART" id="SM00530">
    <property type="entry name" value="HTH_XRE"/>
    <property type="match status" value="1"/>
</dbReference>
<dbReference type="PROSITE" id="PS50943">
    <property type="entry name" value="HTH_CROC1"/>
    <property type="match status" value="1"/>
</dbReference>
<dbReference type="InterPro" id="IPR052345">
    <property type="entry name" value="Rad_response_metalloprotease"/>
</dbReference>